<evidence type="ECO:0000313" key="1">
    <source>
        <dbReference type="EMBL" id="AIF20706.1"/>
    </source>
</evidence>
<dbReference type="SUPFAM" id="SSF55874">
    <property type="entry name" value="ATPase domain of HSP90 chaperone/DNA topoisomerase II/histidine kinase"/>
    <property type="match status" value="1"/>
</dbReference>
<dbReference type="Pfam" id="PF13589">
    <property type="entry name" value="HATPase_c_3"/>
    <property type="match status" value="1"/>
</dbReference>
<dbReference type="InterPro" id="IPR036890">
    <property type="entry name" value="HATPase_C_sf"/>
</dbReference>
<proteinExistence type="predicted"/>
<sequence length="606" mass="69864">MEDERREQFVLDHDFLNSARSSDLQFDDGVWELIDNAIDAGAKQIFVEIRIMPNDINRLIVMDDGHGIPTWITDPFEPDSEPRPGIPFVLAYGGRSHGDKKRNDRIGRFGIGLSNTACCLTGHTNIWSKTADDAKWRYGYYDFDELMESEDCTMEPEVEVDSTGELIPSNLEHGTIVLMDINRDTIRYSGSAVDRISKLVGRVYRRWLADPEHRLVIKNVPLKAKEQFMKVLPRDPLHLIENSFEVQETVQGIVVGEDEIVLTSEHPLWPEEASEEGFDEAWIRMKVVRIPQAEWRRSVGLPPSTGTGGAAVFNKEEETQFRKWGITGETQGFSLLRNGREIGCWLNLGLFNNHHKFTYFRGEVDFHPALDNLFGIENNKSRSSVPQEVVDLLKPMWIPLQSAYMTQRKEEAELYKKFRIEQRQNKQAEAIARQASDFLPQPAFNEDDLAKSEKYRRKERERRKKEIRERIAAKSGPIAARKEAAEAAGDAAAVRAAQDQLSQLEQQQADLEADIEYRFRGHSPVRFIEEPLESKEIYRQTDRGTESEVTIANDTLFFDEIYRQTEDKEHLRIPLDLVFGSLGLAEFYLTREAPDMERAQIKWERW</sequence>
<accession>A0A075HWI5</accession>
<dbReference type="AlphaFoldDB" id="A0A075HWI5"/>
<reference evidence="1" key="1">
    <citation type="journal article" date="2014" name="Genome Biol. Evol.">
        <title>Pangenome evidence for extensive interdomain horizontal transfer affecting lineage core and shell genes in uncultured planktonic thaumarchaeota and euryarchaeota.</title>
        <authorList>
            <person name="Deschamps P."/>
            <person name="Zivanovic Y."/>
            <person name="Moreira D."/>
            <person name="Rodriguez-Valera F."/>
            <person name="Lopez-Garcia P."/>
        </authorList>
    </citation>
    <scope>NUCLEOTIDE SEQUENCE</scope>
</reference>
<name>A0A075HWI5_9EURY</name>
<organism evidence="1">
    <name type="scientific">uncultured marine group II/III euryarchaeote KM3_92_B07</name>
    <dbReference type="NCBI Taxonomy" id="1456543"/>
    <lineage>
        <taxon>Archaea</taxon>
        <taxon>Methanobacteriati</taxon>
        <taxon>Methanobacteriota</taxon>
        <taxon>environmental samples</taxon>
    </lineage>
</organism>
<dbReference type="Gene3D" id="3.30.565.10">
    <property type="entry name" value="Histidine kinase-like ATPase, C-terminal domain"/>
    <property type="match status" value="1"/>
</dbReference>
<evidence type="ECO:0008006" key="2">
    <source>
        <dbReference type="Google" id="ProtNLM"/>
    </source>
</evidence>
<dbReference type="EMBL" id="KF901173">
    <property type="protein sequence ID" value="AIF20706.1"/>
    <property type="molecule type" value="Genomic_DNA"/>
</dbReference>
<protein>
    <recommendedName>
        <fullName evidence="2">ATP-binding protein</fullName>
    </recommendedName>
</protein>